<dbReference type="GO" id="GO:0030976">
    <property type="term" value="F:thiamine pyrophosphate binding"/>
    <property type="evidence" value="ECO:0007669"/>
    <property type="project" value="InterPro"/>
</dbReference>
<keyword evidence="11" id="KW-1185">Reference proteome</keyword>
<dbReference type="GO" id="GO:0009097">
    <property type="term" value="P:isoleucine biosynthetic process"/>
    <property type="evidence" value="ECO:0007669"/>
    <property type="project" value="TreeGrafter"/>
</dbReference>
<keyword evidence="7" id="KW-0028">Amino-acid biosynthesis</keyword>
<evidence type="ECO:0000259" key="8">
    <source>
        <dbReference type="Pfam" id="PF00205"/>
    </source>
</evidence>
<name>A0A9W9SR13_9EURO</name>
<dbReference type="Pfam" id="PF00205">
    <property type="entry name" value="TPP_enzyme_M"/>
    <property type="match status" value="1"/>
</dbReference>
<accession>A0A9W9SR13</accession>
<protein>
    <recommendedName>
        <fullName evidence="5">acetolactate synthase</fullName>
        <ecNumber evidence="5">2.2.1.6</ecNumber>
    </recommendedName>
</protein>
<dbReference type="InterPro" id="IPR029061">
    <property type="entry name" value="THDP-binding"/>
</dbReference>
<evidence type="ECO:0000256" key="2">
    <source>
        <dbReference type="ARBA" id="ARBA00004974"/>
    </source>
</evidence>
<evidence type="ECO:0000313" key="11">
    <source>
        <dbReference type="Proteomes" id="UP001147752"/>
    </source>
</evidence>
<dbReference type="EC" id="2.2.1.6" evidence="5"/>
<evidence type="ECO:0000256" key="1">
    <source>
        <dbReference type="ARBA" id="ARBA00001964"/>
    </source>
</evidence>
<evidence type="ECO:0000256" key="6">
    <source>
        <dbReference type="ARBA" id="ARBA00023052"/>
    </source>
</evidence>
<comment type="pathway">
    <text evidence="3">Amino-acid biosynthesis; L-valine biosynthesis; L-valine from pyruvate: step 1/4.</text>
</comment>
<dbReference type="Proteomes" id="UP001147752">
    <property type="component" value="Unassembled WGS sequence"/>
</dbReference>
<dbReference type="PANTHER" id="PTHR18968:SF13">
    <property type="entry name" value="ACETOLACTATE SYNTHASE CATALYTIC SUBUNIT, MITOCHONDRIAL"/>
    <property type="match status" value="1"/>
</dbReference>
<comment type="pathway">
    <text evidence="2">Amino-acid biosynthesis; L-isoleucine biosynthesis; L-isoleucine from 2-oxobutanoate: step 1/4.</text>
</comment>
<dbReference type="GO" id="GO:0005948">
    <property type="term" value="C:acetolactate synthase complex"/>
    <property type="evidence" value="ECO:0007669"/>
    <property type="project" value="TreeGrafter"/>
</dbReference>
<feature type="domain" description="Thiamine pyrophosphate enzyme central" evidence="8">
    <location>
        <begin position="87"/>
        <end position="227"/>
    </location>
</feature>
<dbReference type="EMBL" id="JAPZBT010000001">
    <property type="protein sequence ID" value="KAJ5383073.1"/>
    <property type="molecule type" value="Genomic_DNA"/>
</dbReference>
<dbReference type="SUPFAM" id="SSF52518">
    <property type="entry name" value="Thiamin diphosphate-binding fold (THDP-binding)"/>
    <property type="match status" value="2"/>
</dbReference>
<dbReference type="InterPro" id="IPR029035">
    <property type="entry name" value="DHS-like_NAD/FAD-binding_dom"/>
</dbReference>
<reference evidence="10" key="2">
    <citation type="journal article" date="2023" name="IMA Fungus">
        <title>Comparative genomic study of the Penicillium genus elucidates a diverse pangenome and 15 lateral gene transfer events.</title>
        <authorList>
            <person name="Petersen C."/>
            <person name="Sorensen T."/>
            <person name="Nielsen M.R."/>
            <person name="Sondergaard T.E."/>
            <person name="Sorensen J.L."/>
            <person name="Fitzpatrick D.A."/>
            <person name="Frisvad J.C."/>
            <person name="Nielsen K.L."/>
        </authorList>
    </citation>
    <scope>NUCLEOTIDE SEQUENCE</scope>
    <source>
        <strain evidence="10">IBT 3081</strain>
    </source>
</reference>
<evidence type="ECO:0000256" key="3">
    <source>
        <dbReference type="ARBA" id="ARBA00005025"/>
    </source>
</evidence>
<evidence type="ECO:0000256" key="7">
    <source>
        <dbReference type="ARBA" id="ARBA00023304"/>
    </source>
</evidence>
<dbReference type="RefSeq" id="XP_056582849.1">
    <property type="nucleotide sequence ID" value="XM_056718714.1"/>
</dbReference>
<dbReference type="GO" id="GO:0003984">
    <property type="term" value="F:acetolactate synthase activity"/>
    <property type="evidence" value="ECO:0007669"/>
    <property type="project" value="UniProtKB-EC"/>
</dbReference>
<comment type="caution">
    <text evidence="10">The sequence shown here is derived from an EMBL/GenBank/DDBJ whole genome shotgun (WGS) entry which is preliminary data.</text>
</comment>
<dbReference type="GeneID" id="81457897"/>
<evidence type="ECO:0000259" key="9">
    <source>
        <dbReference type="Pfam" id="PF02775"/>
    </source>
</evidence>
<keyword evidence="6" id="KW-0786">Thiamine pyrophosphate</keyword>
<dbReference type="GO" id="GO:0000287">
    <property type="term" value="F:magnesium ion binding"/>
    <property type="evidence" value="ECO:0007669"/>
    <property type="project" value="InterPro"/>
</dbReference>
<dbReference type="InterPro" id="IPR012000">
    <property type="entry name" value="Thiamin_PyroP_enz_cen_dom"/>
</dbReference>
<dbReference type="CDD" id="cd07035">
    <property type="entry name" value="TPP_PYR_POX_like"/>
    <property type="match status" value="1"/>
</dbReference>
<dbReference type="InterPro" id="IPR011766">
    <property type="entry name" value="TPP_enzyme_TPP-bd"/>
</dbReference>
<dbReference type="GO" id="GO:0050660">
    <property type="term" value="F:flavin adenine dinucleotide binding"/>
    <property type="evidence" value="ECO:0007669"/>
    <property type="project" value="TreeGrafter"/>
</dbReference>
<dbReference type="Gene3D" id="3.40.50.970">
    <property type="match status" value="1"/>
</dbReference>
<evidence type="ECO:0000313" key="10">
    <source>
        <dbReference type="EMBL" id="KAJ5383073.1"/>
    </source>
</evidence>
<keyword evidence="7" id="KW-0100">Branched-chain amino acid biosynthesis</keyword>
<sequence length="448" mass="48799">MGLTGGQIVCEMLRRQNVDCIFGYPGGAILPVFDALYKDPNFRFIFPRHEQGAGHMAEGYARASRKPGVVLVTSGPGVTNLITPSQDALKDAKKPVIYAGNGVLSSAEGAKSLAQLAEAACIPVATTLLGMGCFDEEDPKSLRMLGMHGTAYANKAIQEADLVIALGARFDDRVTGDIDRFAPVARAAGKENLGGIIHFEIHSPHINKIIECDAVVQGDVTAGLTELFPHVRKIKDRPEWMGQIANWKKKYPMKPAASLTKSDYCDYWRWITSDVGDPVLSMGWQSFVDHFWGAGTMGFGLPAAIGAKLAQPDAMVIDIDGDASLSMSLTEMSVAAEYGINIKILVLNNEEQGMVTQWQALDYDKRYSHSHQQNPDFVKVANGMGIDAQRLDAVSDISDKLQWLVDSEGPALLEVKVEDKVPVLPWVAPGKALDEIIMTRDQIWASKK</sequence>
<dbReference type="Pfam" id="PF02775">
    <property type="entry name" value="TPP_enzyme_C"/>
    <property type="match status" value="1"/>
</dbReference>
<comment type="similarity">
    <text evidence="4">Belongs to the TPP enzyme family.</text>
</comment>
<dbReference type="AlphaFoldDB" id="A0A9W9SR13"/>
<dbReference type="SUPFAM" id="SSF52467">
    <property type="entry name" value="DHS-like NAD/FAD-binding domain"/>
    <property type="match status" value="1"/>
</dbReference>
<dbReference type="GO" id="GO:0009099">
    <property type="term" value="P:L-valine biosynthetic process"/>
    <property type="evidence" value="ECO:0007669"/>
    <property type="project" value="TreeGrafter"/>
</dbReference>
<dbReference type="PROSITE" id="PS00187">
    <property type="entry name" value="TPP_ENZYMES"/>
    <property type="match status" value="1"/>
</dbReference>
<dbReference type="GO" id="GO:0005739">
    <property type="term" value="C:mitochondrion"/>
    <property type="evidence" value="ECO:0007669"/>
    <property type="project" value="TreeGrafter"/>
</dbReference>
<gene>
    <name evidence="10" type="ORF">N7517_000984</name>
</gene>
<organism evidence="10 11">
    <name type="scientific">Penicillium concentricum</name>
    <dbReference type="NCBI Taxonomy" id="293559"/>
    <lineage>
        <taxon>Eukaryota</taxon>
        <taxon>Fungi</taxon>
        <taxon>Dikarya</taxon>
        <taxon>Ascomycota</taxon>
        <taxon>Pezizomycotina</taxon>
        <taxon>Eurotiomycetes</taxon>
        <taxon>Eurotiomycetidae</taxon>
        <taxon>Eurotiales</taxon>
        <taxon>Aspergillaceae</taxon>
        <taxon>Penicillium</taxon>
    </lineage>
</organism>
<dbReference type="OrthoDB" id="16262at2759"/>
<dbReference type="FunFam" id="3.40.50.1220:FF:000008">
    <property type="entry name" value="Acetolactate synthase"/>
    <property type="match status" value="1"/>
</dbReference>
<proteinExistence type="inferred from homology"/>
<evidence type="ECO:0000256" key="4">
    <source>
        <dbReference type="ARBA" id="ARBA00007812"/>
    </source>
</evidence>
<dbReference type="InterPro" id="IPR000399">
    <property type="entry name" value="TPP-bd_CS"/>
</dbReference>
<evidence type="ECO:0000256" key="5">
    <source>
        <dbReference type="ARBA" id="ARBA00013145"/>
    </source>
</evidence>
<comment type="cofactor">
    <cofactor evidence="1">
        <name>thiamine diphosphate</name>
        <dbReference type="ChEBI" id="CHEBI:58937"/>
    </cofactor>
</comment>
<dbReference type="InterPro" id="IPR045229">
    <property type="entry name" value="TPP_enz"/>
</dbReference>
<dbReference type="PANTHER" id="PTHR18968">
    <property type="entry name" value="THIAMINE PYROPHOSPHATE ENZYMES"/>
    <property type="match status" value="1"/>
</dbReference>
<dbReference type="Gene3D" id="3.40.50.1220">
    <property type="entry name" value="TPP-binding domain"/>
    <property type="match status" value="1"/>
</dbReference>
<feature type="domain" description="Thiamine pyrophosphate enzyme TPP-binding" evidence="9">
    <location>
        <begin position="287"/>
        <end position="415"/>
    </location>
</feature>
<reference evidence="10" key="1">
    <citation type="submission" date="2022-12" db="EMBL/GenBank/DDBJ databases">
        <authorList>
            <person name="Petersen C."/>
        </authorList>
    </citation>
    <scope>NUCLEOTIDE SEQUENCE</scope>
    <source>
        <strain evidence="10">IBT 3081</strain>
    </source>
</reference>